<keyword evidence="10 14" id="KW-1015">Disulfide bond</keyword>
<evidence type="ECO:0000256" key="13">
    <source>
        <dbReference type="PIRSR" id="PIRSR613273-2"/>
    </source>
</evidence>
<feature type="compositionally biased region" description="Low complexity" evidence="17">
    <location>
        <begin position="1491"/>
        <end position="1515"/>
    </location>
</feature>
<evidence type="ECO:0000256" key="10">
    <source>
        <dbReference type="ARBA" id="ARBA00023157"/>
    </source>
</evidence>
<dbReference type="InterPro" id="IPR036383">
    <property type="entry name" value="TSP1_rpt_sf"/>
</dbReference>
<dbReference type="InterPro" id="IPR006586">
    <property type="entry name" value="ADAM_Cys-rich"/>
</dbReference>
<dbReference type="InterPro" id="IPR024079">
    <property type="entry name" value="MetalloPept_cat_dom_sf"/>
</dbReference>
<feature type="disulfide bond" evidence="14">
    <location>
        <begin position="634"/>
        <end position="664"/>
    </location>
</feature>
<evidence type="ECO:0000313" key="21">
    <source>
        <dbReference type="EMBL" id="EDV43075.2"/>
    </source>
</evidence>
<feature type="domain" description="Peptidase M12B" evidence="19">
    <location>
        <begin position="482"/>
        <end position="685"/>
    </location>
</feature>
<feature type="binding site" evidence="13 15">
    <location>
        <position position="628"/>
    </location>
    <ligand>
        <name>Zn(2+)</name>
        <dbReference type="ChEBI" id="CHEBI:29105"/>
        <note>catalytic</note>
    </ligand>
</feature>
<keyword evidence="8" id="KW-0482">Metalloprotease</keyword>
<feature type="binding site" evidence="13 15">
    <location>
        <position position="618"/>
    </location>
    <ligand>
        <name>Zn(2+)</name>
        <dbReference type="ChEBI" id="CHEBI:29105"/>
        <note>catalytic</note>
    </ligand>
</feature>
<feature type="disulfide bond" evidence="14">
    <location>
        <begin position="793"/>
        <end position="830"/>
    </location>
</feature>
<feature type="binding site" evidence="13 15">
    <location>
        <position position="622"/>
    </location>
    <ligand>
        <name>Zn(2+)</name>
        <dbReference type="ChEBI" id="CHEBI:29105"/>
        <note>catalytic</note>
    </ligand>
</feature>
<evidence type="ECO:0000256" key="12">
    <source>
        <dbReference type="PIRSR" id="PIRSR613273-1"/>
    </source>
</evidence>
<dbReference type="Proteomes" id="UP000007801">
    <property type="component" value="Unassembled WGS sequence"/>
</dbReference>
<keyword evidence="18" id="KW-0472">Membrane</keyword>
<keyword evidence="9" id="KW-0865">Zymogen</keyword>
<evidence type="ECO:0000313" key="22">
    <source>
        <dbReference type="Proteomes" id="UP000007801"/>
    </source>
</evidence>
<dbReference type="FunCoup" id="B3LZT1">
    <property type="interactions" value="81"/>
</dbReference>
<dbReference type="InterPro" id="IPR000884">
    <property type="entry name" value="TSP1_rpt"/>
</dbReference>
<dbReference type="GO" id="GO:0008270">
    <property type="term" value="F:zinc ion binding"/>
    <property type="evidence" value="ECO:0007669"/>
    <property type="project" value="InterPro"/>
</dbReference>
<comment type="caution">
    <text evidence="15">Lacks conserved residue(s) required for the propagation of feature annotation.</text>
</comment>
<dbReference type="InParanoid" id="B3LZT1"/>
<keyword evidence="13" id="KW-0106">Calcium</keyword>
<dbReference type="GO" id="GO:0006508">
    <property type="term" value="P:proteolysis"/>
    <property type="evidence" value="ECO:0007669"/>
    <property type="project" value="UniProtKB-KW"/>
</dbReference>
<dbReference type="MEROPS" id="M12.A03"/>
<dbReference type="CTD" id="41887"/>
<proteinExistence type="predicted"/>
<evidence type="ECO:0000256" key="8">
    <source>
        <dbReference type="ARBA" id="ARBA00023049"/>
    </source>
</evidence>
<feature type="disulfide bond" evidence="14">
    <location>
        <begin position="718"/>
        <end position="740"/>
    </location>
</feature>
<dbReference type="FunFam" id="2.20.100.10:FF:000001">
    <property type="entry name" value="semaphorin-5A isoform X1"/>
    <property type="match status" value="1"/>
</dbReference>
<dbReference type="InterPro" id="IPR041645">
    <property type="entry name" value="ADAMTS_CR_2"/>
</dbReference>
<feature type="region of interest" description="Disordered" evidence="17">
    <location>
        <begin position="1474"/>
        <end position="1515"/>
    </location>
</feature>
<keyword evidence="18" id="KW-1133">Transmembrane helix</keyword>
<dbReference type="Pfam" id="PF19030">
    <property type="entry name" value="TSP1_ADAMTS"/>
    <property type="match status" value="2"/>
</dbReference>
<dbReference type="GO" id="GO:0004222">
    <property type="term" value="F:metalloendopeptidase activity"/>
    <property type="evidence" value="ECO:0007669"/>
    <property type="project" value="InterPro"/>
</dbReference>
<feature type="region of interest" description="Disordered" evidence="17">
    <location>
        <begin position="1"/>
        <end position="37"/>
    </location>
</feature>
<evidence type="ECO:0000256" key="1">
    <source>
        <dbReference type="ARBA" id="ARBA00004613"/>
    </source>
</evidence>
<feature type="binding site" evidence="13">
    <location>
        <position position="566"/>
    </location>
    <ligand>
        <name>Ca(2+)</name>
        <dbReference type="ChEBI" id="CHEBI:29108"/>
        <label>1</label>
    </ligand>
</feature>
<keyword evidence="7 13" id="KW-0862">Zinc</keyword>
<dbReference type="Pfam" id="PF17771">
    <property type="entry name" value="ADAMTS_CR_2"/>
    <property type="match status" value="1"/>
</dbReference>
<keyword evidence="11" id="KW-0325">Glycoprotein</keyword>
<comment type="subcellular location">
    <subcellularLocation>
        <location evidence="1">Secreted</location>
    </subcellularLocation>
</comment>
<dbReference type="SMART" id="SM00209">
    <property type="entry name" value="TSP1"/>
    <property type="match status" value="5"/>
</dbReference>
<feature type="disulfide bond" evidence="14">
    <location>
        <begin position="753"/>
        <end position="765"/>
    </location>
</feature>
<dbReference type="GO" id="GO:0031012">
    <property type="term" value="C:extracellular matrix"/>
    <property type="evidence" value="ECO:0007669"/>
    <property type="project" value="TreeGrafter"/>
</dbReference>
<dbReference type="GO" id="GO:0030198">
    <property type="term" value="P:extracellular matrix organization"/>
    <property type="evidence" value="ECO:0007669"/>
    <property type="project" value="EnsemblMetazoa"/>
</dbReference>
<dbReference type="PROSITE" id="PS51046">
    <property type="entry name" value="GON"/>
    <property type="match status" value="1"/>
</dbReference>
<dbReference type="Gene3D" id="2.20.100.10">
    <property type="entry name" value="Thrombospondin type-1 (TSP1) repeat"/>
    <property type="match status" value="2"/>
</dbReference>
<evidence type="ECO:0000256" key="15">
    <source>
        <dbReference type="PROSITE-ProRule" id="PRU00276"/>
    </source>
</evidence>
<dbReference type="PANTHER" id="PTHR13723">
    <property type="entry name" value="ADAMTS A DISINTEGRIN AND METALLOPROTEASE WITH THROMBOSPONDIN MOTIFS PROTEASE"/>
    <property type="match status" value="1"/>
</dbReference>
<feature type="transmembrane region" description="Helical" evidence="18">
    <location>
        <begin position="165"/>
        <end position="183"/>
    </location>
</feature>
<feature type="disulfide bond" evidence="14">
    <location>
        <begin position="789"/>
        <end position="825"/>
    </location>
</feature>
<keyword evidence="16" id="KW-0175">Coiled coil</keyword>
<evidence type="ECO:0000256" key="3">
    <source>
        <dbReference type="ARBA" id="ARBA00022670"/>
    </source>
</evidence>
<feature type="coiled-coil region" evidence="16">
    <location>
        <begin position="431"/>
        <end position="458"/>
    </location>
</feature>
<dbReference type="Gene3D" id="3.40.1620.60">
    <property type="match status" value="1"/>
</dbReference>
<dbReference type="GO" id="GO:0007427">
    <property type="term" value="P:epithelial cell migration, open tracheal system"/>
    <property type="evidence" value="ECO:0007669"/>
    <property type="project" value="EnsemblMetazoa"/>
</dbReference>
<evidence type="ECO:0000256" key="5">
    <source>
        <dbReference type="ARBA" id="ARBA00022723"/>
    </source>
</evidence>
<feature type="disulfide bond" evidence="14">
    <location>
        <begin position="577"/>
        <end position="585"/>
    </location>
</feature>
<keyword evidence="5 13" id="KW-0479">Metal-binding</keyword>
<keyword evidence="3" id="KW-0645">Protease</keyword>
<evidence type="ECO:0000259" key="19">
    <source>
        <dbReference type="PROSITE" id="PS50215"/>
    </source>
</evidence>
<evidence type="ECO:0000256" key="9">
    <source>
        <dbReference type="ARBA" id="ARBA00023145"/>
    </source>
</evidence>
<dbReference type="EMBL" id="CH902617">
    <property type="protein sequence ID" value="EDV43075.2"/>
    <property type="molecule type" value="Genomic_DNA"/>
</dbReference>
<dbReference type="eggNOG" id="KOG3538">
    <property type="taxonomic scope" value="Eukaryota"/>
</dbReference>
<feature type="binding site" evidence="13">
    <location>
        <position position="485"/>
    </location>
    <ligand>
        <name>Ca(2+)</name>
        <dbReference type="ChEBI" id="CHEBI:29108"/>
        <label>1</label>
    </ligand>
</feature>
<comment type="cofactor">
    <cofactor evidence="13">
        <name>Zn(2+)</name>
        <dbReference type="ChEBI" id="CHEBI:29105"/>
    </cofactor>
    <text evidence="13">Binds 1 zinc ion per subunit.</text>
</comment>
<dbReference type="KEGG" id="dan:6499493"/>
<accession>B3LZT1</accession>
<dbReference type="SMART" id="SM00608">
    <property type="entry name" value="ACR"/>
    <property type="match status" value="1"/>
</dbReference>
<dbReference type="SUPFAM" id="SSF55486">
    <property type="entry name" value="Metalloproteases ('zincins'), catalytic domain"/>
    <property type="match status" value="1"/>
</dbReference>
<dbReference type="SUPFAM" id="SSF82895">
    <property type="entry name" value="TSP-1 type 1 repeat"/>
    <property type="match status" value="3"/>
</dbReference>
<feature type="binding site" evidence="13">
    <location>
        <position position="485"/>
    </location>
    <ligand>
        <name>Ca(2+)</name>
        <dbReference type="ChEBI" id="CHEBI:29108"/>
        <label>2</label>
    </ligand>
</feature>
<feature type="domain" description="GON" evidence="20">
    <location>
        <begin position="1512"/>
        <end position="1708"/>
    </location>
</feature>
<gene>
    <name evidence="21" type="primary">Dana\GF16699</name>
    <name evidence="21" type="synonym">dana_GLEANR_17964</name>
    <name evidence="21" type="ORF">GF16699</name>
</gene>
<evidence type="ECO:0000256" key="6">
    <source>
        <dbReference type="ARBA" id="ARBA00022801"/>
    </source>
</evidence>
<keyword evidence="4" id="KW-0165">Cleavage on pair of basic residues</keyword>
<dbReference type="STRING" id="7217.B3LZT1"/>
<evidence type="ECO:0000256" key="7">
    <source>
        <dbReference type="ARBA" id="ARBA00022833"/>
    </source>
</evidence>
<dbReference type="GO" id="GO:0005576">
    <property type="term" value="C:extracellular region"/>
    <property type="evidence" value="ECO:0007669"/>
    <property type="project" value="UniProtKB-SubCell"/>
</dbReference>
<dbReference type="OrthoDB" id="5855429at2759"/>
<dbReference type="InterPro" id="IPR013273">
    <property type="entry name" value="ADAMTS/ADAMTS-like"/>
</dbReference>
<feature type="disulfide bond" evidence="14">
    <location>
        <begin position="555"/>
        <end position="602"/>
    </location>
</feature>
<evidence type="ECO:0000256" key="2">
    <source>
        <dbReference type="ARBA" id="ARBA00022525"/>
    </source>
</evidence>
<keyword evidence="6 21" id="KW-0378">Hydrolase</keyword>
<organism evidence="21 22">
    <name type="scientific">Drosophila ananassae</name>
    <name type="common">Fruit fly</name>
    <dbReference type="NCBI Taxonomy" id="7217"/>
    <lineage>
        <taxon>Eukaryota</taxon>
        <taxon>Metazoa</taxon>
        <taxon>Ecdysozoa</taxon>
        <taxon>Arthropoda</taxon>
        <taxon>Hexapoda</taxon>
        <taxon>Insecta</taxon>
        <taxon>Pterygota</taxon>
        <taxon>Neoptera</taxon>
        <taxon>Endopterygota</taxon>
        <taxon>Diptera</taxon>
        <taxon>Brachycera</taxon>
        <taxon>Muscomorpha</taxon>
        <taxon>Ephydroidea</taxon>
        <taxon>Drosophilidae</taxon>
        <taxon>Drosophila</taxon>
        <taxon>Sophophora</taxon>
    </lineage>
</organism>
<dbReference type="PROSITE" id="PS50092">
    <property type="entry name" value="TSP1"/>
    <property type="match status" value="4"/>
</dbReference>
<dbReference type="Pfam" id="PF19236">
    <property type="entry name" value="ADAMTS_CR_3"/>
    <property type="match status" value="1"/>
</dbReference>
<feature type="active site" evidence="12 15">
    <location>
        <position position="619"/>
    </location>
</feature>
<protein>
    <submittedName>
        <fullName evidence="21">Uncharacterized protein, isoform A</fullName>
        <ecNumber evidence="21">3.4.24.-</ecNumber>
    </submittedName>
</protein>
<dbReference type="InterPro" id="IPR010294">
    <property type="entry name" value="ADAMTS_spacer1"/>
</dbReference>
<feature type="disulfide bond" evidence="14">
    <location>
        <begin position="724"/>
        <end position="760"/>
    </location>
</feature>
<dbReference type="GO" id="GO:0008354">
    <property type="term" value="P:germ cell migration"/>
    <property type="evidence" value="ECO:0007669"/>
    <property type="project" value="EnsemblMetazoa"/>
</dbReference>
<evidence type="ECO:0000256" key="4">
    <source>
        <dbReference type="ARBA" id="ARBA00022685"/>
    </source>
</evidence>
<reference evidence="21 22" key="1">
    <citation type="journal article" date="2007" name="Nature">
        <title>Evolution of genes and genomes on the Drosophila phylogeny.</title>
        <authorList>
            <consortium name="Drosophila 12 Genomes Consortium"/>
            <person name="Clark A.G."/>
            <person name="Eisen M.B."/>
            <person name="Smith D.R."/>
            <person name="Bergman C.M."/>
            <person name="Oliver B."/>
            <person name="Markow T.A."/>
            <person name="Kaufman T.C."/>
            <person name="Kellis M."/>
            <person name="Gelbart W."/>
            <person name="Iyer V.N."/>
            <person name="Pollard D.A."/>
            <person name="Sackton T.B."/>
            <person name="Larracuente A.M."/>
            <person name="Singh N.D."/>
            <person name="Abad J.P."/>
            <person name="Abt D.N."/>
            <person name="Adryan B."/>
            <person name="Aguade M."/>
            <person name="Akashi H."/>
            <person name="Anderson W.W."/>
            <person name="Aquadro C.F."/>
            <person name="Ardell D.H."/>
            <person name="Arguello R."/>
            <person name="Artieri C.G."/>
            <person name="Barbash D.A."/>
            <person name="Barker D."/>
            <person name="Barsanti P."/>
            <person name="Batterham P."/>
            <person name="Batzoglou S."/>
            <person name="Begun D."/>
            <person name="Bhutkar A."/>
            <person name="Blanco E."/>
            <person name="Bosak S.A."/>
            <person name="Bradley R.K."/>
            <person name="Brand A.D."/>
            <person name="Brent M.R."/>
            <person name="Brooks A.N."/>
            <person name="Brown R.H."/>
            <person name="Butlin R.K."/>
            <person name="Caggese C."/>
            <person name="Calvi B.R."/>
            <person name="Bernardo de Carvalho A."/>
            <person name="Caspi A."/>
            <person name="Castrezana S."/>
            <person name="Celniker S.E."/>
            <person name="Chang J.L."/>
            <person name="Chapple C."/>
            <person name="Chatterji S."/>
            <person name="Chinwalla A."/>
            <person name="Civetta A."/>
            <person name="Clifton S.W."/>
            <person name="Comeron J.M."/>
            <person name="Costello J.C."/>
            <person name="Coyne J.A."/>
            <person name="Daub J."/>
            <person name="David R.G."/>
            <person name="Delcher A.L."/>
            <person name="Delehaunty K."/>
            <person name="Do C.B."/>
            <person name="Ebling H."/>
            <person name="Edwards K."/>
            <person name="Eickbush T."/>
            <person name="Evans J.D."/>
            <person name="Filipski A."/>
            <person name="Findeiss S."/>
            <person name="Freyhult E."/>
            <person name="Fulton L."/>
            <person name="Fulton R."/>
            <person name="Garcia A.C."/>
            <person name="Gardiner A."/>
            <person name="Garfield D.A."/>
            <person name="Garvin B.E."/>
            <person name="Gibson G."/>
            <person name="Gilbert D."/>
            <person name="Gnerre S."/>
            <person name="Godfrey J."/>
            <person name="Good R."/>
            <person name="Gotea V."/>
            <person name="Gravely B."/>
            <person name="Greenberg A.J."/>
            <person name="Griffiths-Jones S."/>
            <person name="Gross S."/>
            <person name="Guigo R."/>
            <person name="Gustafson E.A."/>
            <person name="Haerty W."/>
            <person name="Hahn M.W."/>
            <person name="Halligan D.L."/>
            <person name="Halpern A.L."/>
            <person name="Halter G.M."/>
            <person name="Han M.V."/>
            <person name="Heger A."/>
            <person name="Hillier L."/>
            <person name="Hinrichs A.S."/>
            <person name="Holmes I."/>
            <person name="Hoskins R.A."/>
            <person name="Hubisz M.J."/>
            <person name="Hultmark D."/>
            <person name="Huntley M.A."/>
            <person name="Jaffe D.B."/>
            <person name="Jagadeeshan S."/>
            <person name="Jeck W.R."/>
            <person name="Johnson J."/>
            <person name="Jones C.D."/>
            <person name="Jordan W.C."/>
            <person name="Karpen G.H."/>
            <person name="Kataoka E."/>
            <person name="Keightley P.D."/>
            <person name="Kheradpour P."/>
            <person name="Kirkness E.F."/>
            <person name="Koerich L.B."/>
            <person name="Kristiansen K."/>
            <person name="Kudrna D."/>
            <person name="Kulathinal R.J."/>
            <person name="Kumar S."/>
            <person name="Kwok R."/>
            <person name="Lander E."/>
            <person name="Langley C.H."/>
            <person name="Lapoint R."/>
            <person name="Lazzaro B.P."/>
            <person name="Lee S.J."/>
            <person name="Levesque L."/>
            <person name="Li R."/>
            <person name="Lin C.F."/>
            <person name="Lin M.F."/>
            <person name="Lindblad-Toh K."/>
            <person name="Llopart A."/>
            <person name="Long M."/>
            <person name="Low L."/>
            <person name="Lozovsky E."/>
            <person name="Lu J."/>
            <person name="Luo M."/>
            <person name="Machado C.A."/>
            <person name="Makalowski W."/>
            <person name="Marzo M."/>
            <person name="Matsuda M."/>
            <person name="Matzkin L."/>
            <person name="McAllister B."/>
            <person name="McBride C.S."/>
            <person name="McKernan B."/>
            <person name="McKernan K."/>
            <person name="Mendez-Lago M."/>
            <person name="Minx P."/>
            <person name="Mollenhauer M.U."/>
            <person name="Montooth K."/>
            <person name="Mount S.M."/>
            <person name="Mu X."/>
            <person name="Myers E."/>
            <person name="Negre B."/>
            <person name="Newfeld S."/>
            <person name="Nielsen R."/>
            <person name="Noor M.A."/>
            <person name="O'Grady P."/>
            <person name="Pachter L."/>
            <person name="Papaceit M."/>
            <person name="Parisi M.J."/>
            <person name="Parisi M."/>
            <person name="Parts L."/>
            <person name="Pedersen J.S."/>
            <person name="Pesole G."/>
            <person name="Phillippy A.M."/>
            <person name="Ponting C.P."/>
            <person name="Pop M."/>
            <person name="Porcelli D."/>
            <person name="Powell J.R."/>
            <person name="Prohaska S."/>
            <person name="Pruitt K."/>
            <person name="Puig M."/>
            <person name="Quesneville H."/>
            <person name="Ram K.R."/>
            <person name="Rand D."/>
            <person name="Rasmussen M.D."/>
            <person name="Reed L.K."/>
            <person name="Reenan R."/>
            <person name="Reily A."/>
            <person name="Remington K.A."/>
            <person name="Rieger T.T."/>
            <person name="Ritchie M.G."/>
            <person name="Robin C."/>
            <person name="Rogers Y.H."/>
            <person name="Rohde C."/>
            <person name="Rozas J."/>
            <person name="Rubenfield M.J."/>
            <person name="Ruiz A."/>
            <person name="Russo S."/>
            <person name="Salzberg S.L."/>
            <person name="Sanchez-Gracia A."/>
            <person name="Saranga D.J."/>
            <person name="Sato H."/>
            <person name="Schaeffer S.W."/>
            <person name="Schatz M.C."/>
            <person name="Schlenke T."/>
            <person name="Schwartz R."/>
            <person name="Segarra C."/>
            <person name="Singh R.S."/>
            <person name="Sirot L."/>
            <person name="Sirota M."/>
            <person name="Sisneros N.B."/>
            <person name="Smith C.D."/>
            <person name="Smith T.F."/>
            <person name="Spieth J."/>
            <person name="Stage D.E."/>
            <person name="Stark A."/>
            <person name="Stephan W."/>
            <person name="Strausberg R.L."/>
            <person name="Strempel S."/>
            <person name="Sturgill D."/>
            <person name="Sutton G."/>
            <person name="Sutton G.G."/>
            <person name="Tao W."/>
            <person name="Teichmann S."/>
            <person name="Tobari Y.N."/>
            <person name="Tomimura Y."/>
            <person name="Tsolas J.M."/>
            <person name="Valente V.L."/>
            <person name="Venter E."/>
            <person name="Venter J.C."/>
            <person name="Vicario S."/>
            <person name="Vieira F.G."/>
            <person name="Vilella A.J."/>
            <person name="Villasante A."/>
            <person name="Walenz B."/>
            <person name="Wang J."/>
            <person name="Wasserman M."/>
            <person name="Watts T."/>
            <person name="Wilson D."/>
            <person name="Wilson R.K."/>
            <person name="Wing R.A."/>
            <person name="Wolfner M.F."/>
            <person name="Wong A."/>
            <person name="Wong G.K."/>
            <person name="Wu C.I."/>
            <person name="Wu G."/>
            <person name="Yamamoto D."/>
            <person name="Yang H.P."/>
            <person name="Yang S.P."/>
            <person name="Yorke J.A."/>
            <person name="Yoshida K."/>
            <person name="Zdobnov E."/>
            <person name="Zhang P."/>
            <person name="Zhang Y."/>
            <person name="Zimin A.V."/>
            <person name="Baldwin J."/>
            <person name="Abdouelleil A."/>
            <person name="Abdulkadir J."/>
            <person name="Abebe A."/>
            <person name="Abera B."/>
            <person name="Abreu J."/>
            <person name="Acer S.C."/>
            <person name="Aftuck L."/>
            <person name="Alexander A."/>
            <person name="An P."/>
            <person name="Anderson E."/>
            <person name="Anderson S."/>
            <person name="Arachi H."/>
            <person name="Azer M."/>
            <person name="Bachantsang P."/>
            <person name="Barry A."/>
            <person name="Bayul T."/>
            <person name="Berlin A."/>
            <person name="Bessette D."/>
            <person name="Bloom T."/>
            <person name="Blye J."/>
            <person name="Boguslavskiy L."/>
            <person name="Bonnet C."/>
            <person name="Boukhgalter B."/>
            <person name="Bourzgui I."/>
            <person name="Brown A."/>
            <person name="Cahill P."/>
            <person name="Channer S."/>
            <person name="Cheshatsang Y."/>
            <person name="Chuda L."/>
            <person name="Citroen M."/>
            <person name="Collymore A."/>
            <person name="Cooke P."/>
            <person name="Costello M."/>
            <person name="D'Aco K."/>
            <person name="Daza R."/>
            <person name="De Haan G."/>
            <person name="DeGray S."/>
            <person name="DeMaso C."/>
            <person name="Dhargay N."/>
            <person name="Dooley K."/>
            <person name="Dooley E."/>
            <person name="Doricent M."/>
            <person name="Dorje P."/>
            <person name="Dorjee K."/>
            <person name="Dupes A."/>
            <person name="Elong R."/>
            <person name="Falk J."/>
            <person name="Farina A."/>
            <person name="Faro S."/>
            <person name="Ferguson D."/>
            <person name="Fisher S."/>
            <person name="Foley C.D."/>
            <person name="Franke A."/>
            <person name="Friedrich D."/>
            <person name="Gadbois L."/>
            <person name="Gearin G."/>
            <person name="Gearin C.R."/>
            <person name="Giannoukos G."/>
            <person name="Goode T."/>
            <person name="Graham J."/>
            <person name="Grandbois E."/>
            <person name="Grewal S."/>
            <person name="Gyaltsen K."/>
            <person name="Hafez N."/>
            <person name="Hagos B."/>
            <person name="Hall J."/>
            <person name="Henson C."/>
            <person name="Hollinger A."/>
            <person name="Honan T."/>
            <person name="Huard M.D."/>
            <person name="Hughes L."/>
            <person name="Hurhula B."/>
            <person name="Husby M.E."/>
            <person name="Kamat A."/>
            <person name="Kanga B."/>
            <person name="Kashin S."/>
            <person name="Khazanovich D."/>
            <person name="Kisner P."/>
            <person name="Lance K."/>
            <person name="Lara M."/>
            <person name="Lee W."/>
            <person name="Lennon N."/>
            <person name="Letendre F."/>
            <person name="LeVine R."/>
            <person name="Lipovsky A."/>
            <person name="Liu X."/>
            <person name="Liu J."/>
            <person name="Liu S."/>
            <person name="Lokyitsang T."/>
            <person name="Lokyitsang Y."/>
            <person name="Lubonja R."/>
            <person name="Lui A."/>
            <person name="MacDonald P."/>
            <person name="Magnisalis V."/>
            <person name="Maru K."/>
            <person name="Matthews C."/>
            <person name="McCusker W."/>
            <person name="McDonough S."/>
            <person name="Mehta T."/>
            <person name="Meldrim J."/>
            <person name="Meneus L."/>
            <person name="Mihai O."/>
            <person name="Mihalev A."/>
            <person name="Mihova T."/>
            <person name="Mittelman R."/>
            <person name="Mlenga V."/>
            <person name="Montmayeur A."/>
            <person name="Mulrain L."/>
            <person name="Navidi A."/>
            <person name="Naylor J."/>
            <person name="Negash T."/>
            <person name="Nguyen T."/>
            <person name="Nguyen N."/>
            <person name="Nicol R."/>
            <person name="Norbu C."/>
            <person name="Norbu N."/>
            <person name="Novod N."/>
            <person name="O'Neill B."/>
            <person name="Osman S."/>
            <person name="Markiewicz E."/>
            <person name="Oyono O.L."/>
            <person name="Patti C."/>
            <person name="Phunkhang P."/>
            <person name="Pierre F."/>
            <person name="Priest M."/>
            <person name="Raghuraman S."/>
            <person name="Rege F."/>
            <person name="Reyes R."/>
            <person name="Rise C."/>
            <person name="Rogov P."/>
            <person name="Ross K."/>
            <person name="Ryan E."/>
            <person name="Settipalli S."/>
            <person name="Shea T."/>
            <person name="Sherpa N."/>
            <person name="Shi L."/>
            <person name="Shih D."/>
            <person name="Sparrow T."/>
            <person name="Spaulding J."/>
            <person name="Stalker J."/>
            <person name="Stange-Thomann N."/>
            <person name="Stavropoulos S."/>
            <person name="Stone C."/>
            <person name="Strader C."/>
            <person name="Tesfaye S."/>
            <person name="Thomson T."/>
            <person name="Thoulutsang Y."/>
            <person name="Thoulutsang D."/>
            <person name="Topham K."/>
            <person name="Topping I."/>
            <person name="Tsamla T."/>
            <person name="Vassiliev H."/>
            <person name="Vo A."/>
            <person name="Wangchuk T."/>
            <person name="Wangdi T."/>
            <person name="Weiand M."/>
            <person name="Wilkinson J."/>
            <person name="Wilson A."/>
            <person name="Yadav S."/>
            <person name="Young G."/>
            <person name="Yu Q."/>
            <person name="Zembek L."/>
            <person name="Zhong D."/>
            <person name="Zimmer A."/>
            <person name="Zwirko Z."/>
            <person name="Jaffe D.B."/>
            <person name="Alvarez P."/>
            <person name="Brockman W."/>
            <person name="Butler J."/>
            <person name="Chin C."/>
            <person name="Gnerre S."/>
            <person name="Grabherr M."/>
            <person name="Kleber M."/>
            <person name="Mauceli E."/>
            <person name="MacCallum I."/>
        </authorList>
    </citation>
    <scope>NUCLEOTIDE SEQUENCE [LARGE SCALE GENOMIC DNA]</scope>
    <source>
        <strain evidence="22">Tucson 14024-0371.13</strain>
    </source>
</reference>
<dbReference type="EC" id="3.4.24.-" evidence="21"/>
<feature type="disulfide bond" evidence="14">
    <location>
        <begin position="707"/>
        <end position="729"/>
    </location>
</feature>
<keyword evidence="2" id="KW-0964">Secreted</keyword>
<dbReference type="Pfam" id="PF00090">
    <property type="entry name" value="TSP_1"/>
    <property type="match status" value="2"/>
</dbReference>
<dbReference type="GO" id="GO:0007436">
    <property type="term" value="P:larval salivary gland morphogenesis"/>
    <property type="evidence" value="ECO:0007669"/>
    <property type="project" value="EnsemblMetazoa"/>
</dbReference>
<dbReference type="Gene3D" id="3.40.390.10">
    <property type="entry name" value="Collagenase (Catalytic Domain)"/>
    <property type="match status" value="1"/>
</dbReference>
<sequence>MELPDPLVMSLPQSHPTPSDGATEAKEALSETEAEAEGERLLDHYYPAPISSATATLRSTASGHSNLTSSTIVCESPGAVGEADDCYFDVSEDGNECGLRPGNDLDDTVLRYSLKGQPPDLYSPKKEFISKGRLVDRQHVLKKRCEWWFYNKCRYKMSTHGRQHACLYFCIATFVVAMLLIYFEIFNIHKSEDTLELPKMIIRPTVMSLPPPSVSDPMLMPITDQPRYFENDTRYGTITEHGDDFEDFGDEDPVTFVTPIKVYNYSLSEDDLIYESKRNNDINSFLKDPSAAFSMTGTFRSRTNQIWDPHPEYNLNVFGHLLHLVLRQEAPFVDNNTMPEIRILNNPNDGMDDAEQLEQELEQEQDQEQGMNYVDCHYVGHVEGDPHSKVAVSLCNGMTGYIKTSFGALLIEPVNRTSSDEVLHRVWRRSKRHARQAVSKLELGLDALERQAMEQTEARNLLEPRRLTRRKRHYNDMDSQVYTLEVLIAVDSSMERFHKGDLTSYIMILLSIVSSIFEDASIGNSIRISLVNLIMLPNNNDQRHNSSNEMLKHFCTFINRKGYHRDTAMLITREPICGGIPGKACHMLGLAELGTVCNPRSCSIVQDTGLPAAFTMAHELGHILGMPHDDDSQCVPYTTRHSNNKHIMSKVMGIHMHPWSWSKCSQHFVSEFLEKSDKSCLDNTPSTYIPNKTRRLPGEIYSLTHQCQLIFGNSSAYCPNDDECQRLWCNGANVNHMEQCRSSNLPWADGTPCGYSDHWCLKGRCVPRQGSNQPKVSGGWGPWSAFTSCSLPCGGGVQESHRECDNPKPDGGKFCVGSRKKYRSCNTHVCPPGHLDPREQQCMDMNGVNMNIPGIDPNNRWLPKYEKESSNQCKLFCRLENRQTYFKLQNKVTDGTSCTVDSLDKCVNGICRPAGCDNELNSIAKLDRCGVCEGRNETCEEVTGNLYVSNLPTNAPGETLHYVTTIPKGASNIVITQPEYPEQNFIALSDQKGNKGQDLLNIKKLKSFPVKIIYAGVTFDYNGSHRPVERVNTTYSWKLTRDLIVQIVSFGLSKAMDPNALLITYTYTIDKPTIPEAEVEIYRWEMQAWSNCDSLCDGRKYRQPACVSTVQGLKVAPQFCEMFAKPKMEQRPCNTECRLELNVTSISECSASCGEQGVREKTFNCVQIYPDIRRSNIVDMSYCELKFDINRHEQCREGCWQLSEWSQCSKSCGTGSKQREVHCVMHDSRVNEDVCNPRTKPSMGSLITFCNMDPCPSYTESPNAVAVNNWVIGEWGECSEWCEKKRTVSCANPYGIGCGNRKPKDVRKCCHIKYTSEWSQCSVQCGEGKKRKLQRCTRVYKPDVPGTPKRRVYINDSYCVSRKVRRPTLRTTAKSCYINCKWIASDWSRCPADCSDEYQTRYVHCESSQGKSLEEGHCDAKKRPSKRRICNNCVRRQSKVVSQCNCDGYEKRRDFCYDSRMVRIGCPTRSRIERHRCSPPPSCRKRSAVRSMSSMTSTNSISSSPSSRTQRRPQSCSQLKEMHGVFKDGEFELELRSRMVRIYCHDMASRTPKEYITVDPQENYSIYYEYRSKLTNSCPPASRAHEYYNDQNSGRTHFSKLRLNITDLRVVDNDFQFAESRGLAQKLGSAGDCYNRNGQCPQGDFSINLERTGFTMRPGTQWSTHGQYAVMKRISEFETTAVSRRAFCGGYCGGCYIATNSGLYLDVLPDIQRLTFPTVIGSTSREGQRGYPNQALPTTIRRHARGSNQYRLNHQTI</sequence>
<evidence type="ECO:0000256" key="17">
    <source>
        <dbReference type="SAM" id="MobiDB-lite"/>
    </source>
</evidence>
<feature type="disulfide bond" evidence="14">
    <location>
        <begin position="597"/>
        <end position="680"/>
    </location>
</feature>
<dbReference type="CDD" id="cd04273">
    <property type="entry name" value="ZnMc_ADAMTS_like"/>
    <property type="match status" value="1"/>
</dbReference>
<dbReference type="Pfam" id="PF05986">
    <property type="entry name" value="ADAMTS_spacer1"/>
    <property type="match status" value="1"/>
</dbReference>
<evidence type="ECO:0000256" key="18">
    <source>
        <dbReference type="SAM" id="Phobius"/>
    </source>
</evidence>
<dbReference type="PANTHER" id="PTHR13723:SF278">
    <property type="entry name" value="ADAM METALLOPEPTIDASE WITH THROMBOSPONDIN TYPE 1 MOTIF A, ISOFORM B"/>
    <property type="match status" value="1"/>
</dbReference>
<dbReference type="InterPro" id="IPR001590">
    <property type="entry name" value="Peptidase_M12B"/>
</dbReference>
<dbReference type="PROSITE" id="PS50215">
    <property type="entry name" value="ADAM_MEPRO"/>
    <property type="match status" value="1"/>
</dbReference>
<name>B3LZT1_DROAN</name>
<dbReference type="Pfam" id="PF08685">
    <property type="entry name" value="GON"/>
    <property type="match status" value="1"/>
</dbReference>
<dbReference type="PRINTS" id="PR01857">
    <property type="entry name" value="ADAMTSFAMILY"/>
</dbReference>
<dbReference type="InterPro" id="IPR050439">
    <property type="entry name" value="ADAMTS_ADAMTS-like"/>
</dbReference>
<feature type="binding site" evidence="13">
    <location>
        <position position="680"/>
    </location>
    <ligand>
        <name>Ca(2+)</name>
        <dbReference type="ChEBI" id="CHEBI:29108"/>
        <label>1</label>
    </ligand>
</feature>
<keyword evidence="22" id="KW-1185">Reference proteome</keyword>
<evidence type="ECO:0000256" key="16">
    <source>
        <dbReference type="SAM" id="Coils"/>
    </source>
</evidence>
<evidence type="ECO:0000256" key="11">
    <source>
        <dbReference type="ARBA" id="ARBA00023180"/>
    </source>
</evidence>
<dbReference type="HOGENOM" id="CLU_000660_0_1_1"/>
<dbReference type="InterPro" id="IPR012314">
    <property type="entry name" value="Pept_M12B_GON-ADAMTSs"/>
</dbReference>
<dbReference type="GeneID" id="6499493"/>
<keyword evidence="18" id="KW-0812">Transmembrane</keyword>
<dbReference type="Pfam" id="PF13688">
    <property type="entry name" value="Reprolysin_5"/>
    <property type="match status" value="1"/>
</dbReference>
<evidence type="ECO:0000259" key="20">
    <source>
        <dbReference type="PROSITE" id="PS51046"/>
    </source>
</evidence>
<dbReference type="InterPro" id="IPR045371">
    <property type="entry name" value="ADAMTS_CR_3"/>
</dbReference>
<evidence type="ECO:0000256" key="14">
    <source>
        <dbReference type="PIRSR" id="PIRSR613273-3"/>
    </source>
</evidence>
<dbReference type="GO" id="GO:0008078">
    <property type="term" value="P:mesodermal cell migration"/>
    <property type="evidence" value="ECO:0007669"/>
    <property type="project" value="EnsemblMetazoa"/>
</dbReference>
<feature type="disulfide bond" evidence="14">
    <location>
        <begin position="804"/>
        <end position="815"/>
    </location>
</feature>
<dbReference type="Gene3D" id="2.60.120.830">
    <property type="match status" value="1"/>
</dbReference>